<proteinExistence type="inferred from homology"/>
<dbReference type="InterPro" id="IPR006059">
    <property type="entry name" value="SBP"/>
</dbReference>
<dbReference type="Proteomes" id="UP000245138">
    <property type="component" value="Unassembled WGS sequence"/>
</dbReference>
<evidence type="ECO:0000256" key="4">
    <source>
        <dbReference type="ARBA" id="ARBA00022729"/>
    </source>
</evidence>
<dbReference type="OrthoDB" id="9769319at2"/>
<dbReference type="PRINTS" id="PR00909">
    <property type="entry name" value="SPERMDNBNDNG"/>
</dbReference>
<gene>
    <name evidence="9" type="ORF">B4923_02970</name>
</gene>
<keyword evidence="4 8" id="KW-0732">Signal</keyword>
<dbReference type="Gene3D" id="3.40.190.10">
    <property type="entry name" value="Periplasmic binding protein-like II"/>
    <property type="match status" value="2"/>
</dbReference>
<evidence type="ECO:0000313" key="9">
    <source>
        <dbReference type="EMBL" id="PWC15015.1"/>
    </source>
</evidence>
<comment type="subcellular location">
    <subcellularLocation>
        <location evidence="1 6">Periplasm</location>
    </subcellularLocation>
</comment>
<feature type="chain" id="PRO_5015483053" description="Putrescine-binding periplasmic protein" evidence="8">
    <location>
        <begin position="30"/>
        <end position="350"/>
    </location>
</feature>
<dbReference type="GO" id="GO:0019808">
    <property type="term" value="F:polyamine binding"/>
    <property type="evidence" value="ECO:0007669"/>
    <property type="project" value="InterPro"/>
</dbReference>
<feature type="signal peptide" evidence="8">
    <location>
        <begin position="1"/>
        <end position="29"/>
    </location>
</feature>
<evidence type="ECO:0000256" key="6">
    <source>
        <dbReference type="PIRNR" id="PIRNR019574"/>
    </source>
</evidence>
<name>A0A2U1U025_9GAMM</name>
<dbReference type="PANTHER" id="PTHR30222:SF17">
    <property type="entry name" value="SPERMIDINE_PUTRESCINE-BINDING PERIPLASMIC PROTEIN"/>
    <property type="match status" value="1"/>
</dbReference>
<dbReference type="InterPro" id="IPR001188">
    <property type="entry name" value="Sperm_putr-bd"/>
</dbReference>
<evidence type="ECO:0000256" key="8">
    <source>
        <dbReference type="SAM" id="SignalP"/>
    </source>
</evidence>
<dbReference type="GO" id="GO:0030313">
    <property type="term" value="C:cell envelope"/>
    <property type="evidence" value="ECO:0007669"/>
    <property type="project" value="UniProtKB-ARBA"/>
</dbReference>
<comment type="function">
    <text evidence="6">Required for the activity of the bacterial periplasmic transport system of putrescine.</text>
</comment>
<dbReference type="CDD" id="cd13590">
    <property type="entry name" value="PBP2_PotD_PotF_like"/>
    <property type="match status" value="1"/>
</dbReference>
<dbReference type="PANTHER" id="PTHR30222">
    <property type="entry name" value="SPERMIDINE/PUTRESCINE-BINDING PERIPLASMIC PROTEIN"/>
    <property type="match status" value="1"/>
</dbReference>
<keyword evidence="10" id="KW-1185">Reference proteome</keyword>
<accession>A0A2U1U025</accession>
<dbReference type="EMBL" id="QDKJ01000002">
    <property type="protein sequence ID" value="PWC15015.1"/>
    <property type="molecule type" value="Genomic_DNA"/>
</dbReference>
<evidence type="ECO:0000256" key="7">
    <source>
        <dbReference type="PIRSR" id="PIRSR019574-1"/>
    </source>
</evidence>
<dbReference type="AlphaFoldDB" id="A0A2U1U025"/>
<dbReference type="PIRSF" id="PIRSF019574">
    <property type="entry name" value="Periplasmic_polyamine_BP"/>
    <property type="match status" value="1"/>
</dbReference>
<comment type="similarity">
    <text evidence="2 6">Belongs to the bacterial solute-binding protein PotD/PotF family.</text>
</comment>
<dbReference type="GO" id="GO:0015846">
    <property type="term" value="P:polyamine transport"/>
    <property type="evidence" value="ECO:0007669"/>
    <property type="project" value="InterPro"/>
</dbReference>
<keyword evidence="5 6" id="KW-0574">Periplasm</keyword>
<dbReference type="GO" id="GO:0042597">
    <property type="term" value="C:periplasmic space"/>
    <property type="evidence" value="ECO:0007669"/>
    <property type="project" value="UniProtKB-SubCell"/>
</dbReference>
<sequence>MSIRVVKTAKCICLSLLASAMLTSLSAQAAGELRLYNWGDYINPAVLTAFTKETGINVKLDTYGNNEEMLAKIQAGASGYDIVFPSVHMQDVMATLNLLEKTDINQAADFGNIDPQFLRAKTDPRGEYCLPYAWGSVGIFYNKNKVDKPITSWRDFFAEAERGKKVIMLDDMRETLSVGLIVNNKSVNTHNSDDLKLAADWLTAKKPLVSAFTYESIPLVQSGDVAAAHYFVGALMYVSQDPDNLAYVIPEEGATMYQENMCVLKNAPNKENAKKFMEFFLKPDIAAMNTAQQMNGTPNRKAIDLLPASLKNNPAANPPADVKARLQIFEDLGQYLRQYDRVWTRFRSAN</sequence>
<protein>
    <recommendedName>
        <fullName evidence="6">Putrescine-binding periplasmic protein</fullName>
    </recommendedName>
</protein>
<evidence type="ECO:0000256" key="3">
    <source>
        <dbReference type="ARBA" id="ARBA00022448"/>
    </source>
</evidence>
<feature type="binding site" evidence="7">
    <location>
        <begin position="171"/>
        <end position="174"/>
    </location>
    <ligand>
        <name>spermidine</name>
        <dbReference type="ChEBI" id="CHEBI:57834"/>
    </ligand>
</feature>
<evidence type="ECO:0000313" key="10">
    <source>
        <dbReference type="Proteomes" id="UP000245138"/>
    </source>
</evidence>
<comment type="caution">
    <text evidence="9">The sequence shown here is derived from an EMBL/GenBank/DDBJ whole genome shotgun (WGS) entry which is preliminary data.</text>
</comment>
<keyword evidence="3 6" id="KW-0813">Transport</keyword>
<evidence type="ECO:0000256" key="1">
    <source>
        <dbReference type="ARBA" id="ARBA00004418"/>
    </source>
</evidence>
<dbReference type="SUPFAM" id="SSF53850">
    <property type="entry name" value="Periplasmic binding protein-like II"/>
    <property type="match status" value="1"/>
</dbReference>
<dbReference type="Pfam" id="PF13416">
    <property type="entry name" value="SBP_bac_8"/>
    <property type="match status" value="1"/>
</dbReference>
<reference evidence="9 10" key="1">
    <citation type="submission" date="2018-04" db="EMBL/GenBank/DDBJ databases">
        <title>Brenneria corticis sp.nov.</title>
        <authorList>
            <person name="Li Y."/>
        </authorList>
    </citation>
    <scope>NUCLEOTIDE SEQUENCE [LARGE SCALE GENOMIC DNA]</scope>
    <source>
        <strain evidence="9 10">LMG 27715</strain>
    </source>
</reference>
<organism evidence="9 10">
    <name type="scientific">Brenneria roseae subsp. americana</name>
    <dbReference type="NCBI Taxonomy" id="1508507"/>
    <lineage>
        <taxon>Bacteria</taxon>
        <taxon>Pseudomonadati</taxon>
        <taxon>Pseudomonadota</taxon>
        <taxon>Gammaproteobacteria</taxon>
        <taxon>Enterobacterales</taxon>
        <taxon>Pectobacteriaceae</taxon>
        <taxon>Brenneria</taxon>
    </lineage>
</organism>
<dbReference type="RefSeq" id="WP_109052873.1">
    <property type="nucleotide sequence ID" value="NZ_QDKJ01000002.1"/>
</dbReference>
<evidence type="ECO:0000256" key="2">
    <source>
        <dbReference type="ARBA" id="ARBA00007173"/>
    </source>
</evidence>
<evidence type="ECO:0000256" key="5">
    <source>
        <dbReference type="ARBA" id="ARBA00022764"/>
    </source>
</evidence>